<dbReference type="InterPro" id="IPR050410">
    <property type="entry name" value="CCR4/nocturin_mRNA_transcr"/>
</dbReference>
<dbReference type="SUPFAM" id="SSF56219">
    <property type="entry name" value="DNase I-like"/>
    <property type="match status" value="1"/>
</dbReference>
<evidence type="ECO:0000313" key="6">
    <source>
        <dbReference type="Proteomes" id="UP000593567"/>
    </source>
</evidence>
<dbReference type="EMBL" id="VXIV02000086">
    <property type="protein sequence ID" value="KAF6041037.1"/>
    <property type="molecule type" value="Genomic_DNA"/>
</dbReference>
<protein>
    <recommendedName>
        <fullName evidence="3">Nocturnin</fullName>
    </recommendedName>
</protein>
<dbReference type="Pfam" id="PF03372">
    <property type="entry name" value="Exo_endo_phos"/>
    <property type="match status" value="1"/>
</dbReference>
<evidence type="ECO:0000259" key="4">
    <source>
        <dbReference type="Pfam" id="PF03372"/>
    </source>
</evidence>
<evidence type="ECO:0000256" key="3">
    <source>
        <dbReference type="ARBA" id="ARBA00023807"/>
    </source>
</evidence>
<feature type="domain" description="Endonuclease/exonuclease/phosphatase" evidence="4">
    <location>
        <begin position="29"/>
        <end position="293"/>
    </location>
</feature>
<dbReference type="OrthoDB" id="276515at2759"/>
<dbReference type="Proteomes" id="UP000593567">
    <property type="component" value="Unassembled WGS sequence"/>
</dbReference>
<evidence type="ECO:0000256" key="1">
    <source>
        <dbReference type="ARBA" id="ARBA00010774"/>
    </source>
</evidence>
<evidence type="ECO:0000313" key="5">
    <source>
        <dbReference type="EMBL" id="KAF6041037.1"/>
    </source>
</evidence>
<proteinExistence type="inferred from homology"/>
<organism evidence="5 6">
    <name type="scientific">Bugula neritina</name>
    <name type="common">Brown bryozoan</name>
    <name type="synonym">Sertularia neritina</name>
    <dbReference type="NCBI Taxonomy" id="10212"/>
    <lineage>
        <taxon>Eukaryota</taxon>
        <taxon>Metazoa</taxon>
        <taxon>Spiralia</taxon>
        <taxon>Lophotrochozoa</taxon>
        <taxon>Bryozoa</taxon>
        <taxon>Gymnolaemata</taxon>
        <taxon>Cheilostomatida</taxon>
        <taxon>Flustrina</taxon>
        <taxon>Buguloidea</taxon>
        <taxon>Bugulidae</taxon>
        <taxon>Bugula</taxon>
    </lineage>
</organism>
<name>A0A7J7KSB5_BUGNE</name>
<reference evidence="5" key="1">
    <citation type="submission" date="2020-06" db="EMBL/GenBank/DDBJ databases">
        <title>Draft genome of Bugula neritina, a colonial animal packing powerful symbionts and potential medicines.</title>
        <authorList>
            <person name="Rayko M."/>
        </authorList>
    </citation>
    <scope>NUCLEOTIDE SEQUENCE [LARGE SCALE GENOMIC DNA]</scope>
    <source>
        <strain evidence="5">Kwan_BN1</strain>
    </source>
</reference>
<keyword evidence="2" id="KW-0378">Hydrolase</keyword>
<dbReference type="GO" id="GO:0000175">
    <property type="term" value="F:3'-5'-RNA exonuclease activity"/>
    <property type="evidence" value="ECO:0007669"/>
    <property type="project" value="TreeGrafter"/>
</dbReference>
<accession>A0A7J7KSB5</accession>
<keyword evidence="6" id="KW-1185">Reference proteome</keyword>
<dbReference type="InterPro" id="IPR005135">
    <property type="entry name" value="Endo/exonuclease/phosphatase"/>
</dbReference>
<dbReference type="GO" id="GO:0006139">
    <property type="term" value="P:nucleobase-containing compound metabolic process"/>
    <property type="evidence" value="ECO:0007669"/>
    <property type="project" value="UniProtKB-ARBA"/>
</dbReference>
<evidence type="ECO:0000256" key="2">
    <source>
        <dbReference type="ARBA" id="ARBA00022801"/>
    </source>
</evidence>
<gene>
    <name evidence="5" type="ORF">EB796_000658</name>
</gene>
<dbReference type="InterPro" id="IPR036691">
    <property type="entry name" value="Endo/exonu/phosph_ase_sf"/>
</dbReference>
<dbReference type="AlphaFoldDB" id="A0A7J7KSB5"/>
<dbReference type="PANTHER" id="PTHR12121:SF45">
    <property type="entry name" value="NOCTURNIN"/>
    <property type="match status" value="1"/>
</dbReference>
<sequence length="303" mass="33807">MFSCVYLINVHSLQNPNEASQQKCTFRVMSFNVLAQGLSSDSFVRCPPEALQFDRRLGEIVAELTRYSADVICLQEVDMFEQMKKKLSDYKGLWVPKPTSPCLMSDDNIGPDGSAIFYKPSTVQLLAHHSEVIEVDGKATGQVLLAAHLKLSTDIKLLVVCVHLKAKSPHSKLREKQGRAILKYIENNSGECDTVIVAGDLNSDPSEPVHTLLESSGFICSYSSAVGCRSEYTTCKIRMVDGVETLQKKTEDYIYYRNLKKKNQFSVARVLQIPNETSLGEGRLPNMDYPSDHLSMVTDFAIP</sequence>
<dbReference type="PANTHER" id="PTHR12121">
    <property type="entry name" value="CARBON CATABOLITE REPRESSOR PROTEIN 4"/>
    <property type="match status" value="1"/>
</dbReference>
<comment type="similarity">
    <text evidence="1">Belongs to the CCR4/nocturin family.</text>
</comment>
<dbReference type="Gene3D" id="3.60.10.10">
    <property type="entry name" value="Endonuclease/exonuclease/phosphatase"/>
    <property type="match status" value="1"/>
</dbReference>
<comment type="caution">
    <text evidence="5">The sequence shown here is derived from an EMBL/GenBank/DDBJ whole genome shotgun (WGS) entry which is preliminary data.</text>
</comment>